<organism evidence="3 4">
    <name type="scientific">Plesiocystis pacifica SIR-1</name>
    <dbReference type="NCBI Taxonomy" id="391625"/>
    <lineage>
        <taxon>Bacteria</taxon>
        <taxon>Pseudomonadati</taxon>
        <taxon>Myxococcota</taxon>
        <taxon>Polyangia</taxon>
        <taxon>Nannocystales</taxon>
        <taxon>Nannocystaceae</taxon>
        <taxon>Plesiocystis</taxon>
    </lineage>
</organism>
<dbReference type="GO" id="GO:0008610">
    <property type="term" value="P:lipid biosynthetic process"/>
    <property type="evidence" value="ECO:0007669"/>
    <property type="project" value="TreeGrafter"/>
</dbReference>
<dbReference type="PANTHER" id="PTHR11487">
    <property type="entry name" value="THIOESTERASE"/>
    <property type="match status" value="1"/>
</dbReference>
<reference evidence="3 4" key="1">
    <citation type="submission" date="2007-06" db="EMBL/GenBank/DDBJ databases">
        <authorList>
            <person name="Shimkets L."/>
            <person name="Ferriera S."/>
            <person name="Johnson J."/>
            <person name="Kravitz S."/>
            <person name="Beeson K."/>
            <person name="Sutton G."/>
            <person name="Rogers Y.-H."/>
            <person name="Friedman R."/>
            <person name="Frazier M."/>
            <person name="Venter J.C."/>
        </authorList>
    </citation>
    <scope>NUCLEOTIDE SEQUENCE [LARGE SCALE GENOMIC DNA]</scope>
    <source>
        <strain evidence="3 4">SIR-1</strain>
    </source>
</reference>
<dbReference type="OrthoDB" id="8480037at2"/>
<sequence>CELHVVHLPGRGARTGEAIPMAIEDYVAPIVEAILALPPRPTACLGHCLGAMFMVEVAAVLEHEHGFVLEHAFASAAPPPDHYFPSTAVFDHSDETVLGTLLAIGFTGTQALVDDPELRTLVLPAVRGDFEFAAHYSAQDHLLSPISAPLTVLTGLHDWFAAPQPMPRWAELTRGHCELHLLEDGHHYFIESHREHVQALVLDTLEGRPRQRGPFEAVPMDRWTMRTRPRRGSSVELHMARRKPNWSWTWRRRAHAVGGAARILVLLPGLFDTPCPVSEVEALDPDVAVLALEGLDLGGQALENGVALLAAELAQPQGALGSLILAGHGFGAIVAFELARRLGGGIQSLVAINSAPPHESFQSHTHHAGDAFLTQLMHLAGRPDSAGEMNFARVKRNLITAARYTHDLRAYASREERDALPPIRAFCAEHDFLSSRHLVQRWSALGEDVELVYTTGDHFTPVPARDLVP</sequence>
<feature type="non-terminal residue" evidence="3">
    <location>
        <position position="1"/>
    </location>
</feature>
<dbReference type="InterPro" id="IPR029058">
    <property type="entry name" value="AB_hydrolase_fold"/>
</dbReference>
<keyword evidence="4" id="KW-1185">Reference proteome</keyword>
<accession>A6GJF1</accession>
<dbReference type="EMBL" id="ABCS01000155">
    <property type="protein sequence ID" value="EDM74014.1"/>
    <property type="molecule type" value="Genomic_DNA"/>
</dbReference>
<dbReference type="Pfam" id="PF00975">
    <property type="entry name" value="Thioesterase"/>
    <property type="match status" value="2"/>
</dbReference>
<gene>
    <name evidence="3" type="ORF">PPSIR1_03228</name>
</gene>
<evidence type="ECO:0000256" key="1">
    <source>
        <dbReference type="ARBA" id="ARBA00007169"/>
    </source>
</evidence>
<dbReference type="RefSeq" id="WP_006976837.1">
    <property type="nucleotide sequence ID" value="NZ_ABCS01000155.1"/>
</dbReference>
<dbReference type="Proteomes" id="UP000005801">
    <property type="component" value="Unassembled WGS sequence"/>
</dbReference>
<dbReference type="PANTHER" id="PTHR11487:SF0">
    <property type="entry name" value="S-ACYL FATTY ACID SYNTHASE THIOESTERASE, MEDIUM CHAIN"/>
    <property type="match status" value="1"/>
</dbReference>
<feature type="domain" description="Thioesterase" evidence="2">
    <location>
        <begin position="306"/>
        <end position="462"/>
    </location>
</feature>
<comment type="caution">
    <text evidence="3">The sequence shown here is derived from an EMBL/GenBank/DDBJ whole genome shotgun (WGS) entry which is preliminary data.</text>
</comment>
<name>A6GJF1_9BACT</name>
<dbReference type="InterPro" id="IPR012223">
    <property type="entry name" value="TEII"/>
</dbReference>
<evidence type="ECO:0000313" key="4">
    <source>
        <dbReference type="Proteomes" id="UP000005801"/>
    </source>
</evidence>
<dbReference type="Gene3D" id="3.40.50.1820">
    <property type="entry name" value="alpha/beta hydrolase"/>
    <property type="match status" value="2"/>
</dbReference>
<dbReference type="AlphaFoldDB" id="A6GJF1"/>
<dbReference type="InterPro" id="IPR001031">
    <property type="entry name" value="Thioesterase"/>
</dbReference>
<feature type="domain" description="Thioesterase" evidence="2">
    <location>
        <begin position="1"/>
        <end position="197"/>
    </location>
</feature>
<evidence type="ECO:0000313" key="3">
    <source>
        <dbReference type="EMBL" id="EDM74014.1"/>
    </source>
</evidence>
<dbReference type="SUPFAM" id="SSF53474">
    <property type="entry name" value="alpha/beta-Hydrolases"/>
    <property type="match status" value="2"/>
</dbReference>
<comment type="similarity">
    <text evidence="1">Belongs to the thioesterase family.</text>
</comment>
<dbReference type="eggNOG" id="COG3208">
    <property type="taxonomic scope" value="Bacteria"/>
</dbReference>
<protein>
    <submittedName>
        <fullName evidence="3">Polyketide synthase</fullName>
    </submittedName>
</protein>
<proteinExistence type="inferred from homology"/>
<evidence type="ECO:0000259" key="2">
    <source>
        <dbReference type="Pfam" id="PF00975"/>
    </source>
</evidence>